<comment type="pathway">
    <text evidence="1 10">Glycerolipid metabolism; ether lipid biosynthesis.</text>
</comment>
<evidence type="ECO:0000256" key="4">
    <source>
        <dbReference type="ARBA" id="ARBA00022630"/>
    </source>
</evidence>
<dbReference type="InterPro" id="IPR036318">
    <property type="entry name" value="FAD-bd_PCMH-like_sf"/>
</dbReference>
<feature type="region of interest" description="Disordered" evidence="11">
    <location>
        <begin position="23"/>
        <end position="49"/>
    </location>
</feature>
<keyword evidence="4 10" id="KW-0285">Flavoprotein</keyword>
<feature type="domain" description="FAD-binding PCMH-type" evidence="12">
    <location>
        <begin position="173"/>
        <end position="355"/>
    </location>
</feature>
<dbReference type="InterPro" id="IPR016167">
    <property type="entry name" value="FAD-bd_PCMH_sub1"/>
</dbReference>
<accession>Q70SU0</accession>
<dbReference type="Gene3D" id="3.30.70.3450">
    <property type="match status" value="1"/>
</dbReference>
<comment type="subunit">
    <text evidence="10">Homodimer.</text>
</comment>
<comment type="subcellular location">
    <subcellularLocation>
        <location evidence="10">Peroxisome</location>
    </subcellularLocation>
</comment>
<dbReference type="InterPro" id="IPR025650">
    <property type="entry name" value="Alkyl-DHAP_Synthase"/>
</dbReference>
<dbReference type="GO" id="GO:0071949">
    <property type="term" value="F:FAD binding"/>
    <property type="evidence" value="ECO:0007669"/>
    <property type="project" value="InterPro"/>
</dbReference>
<keyword evidence="10" id="KW-0444">Lipid biosynthesis</keyword>
<evidence type="ECO:0000256" key="8">
    <source>
        <dbReference type="PIRSR" id="PIRSR625650-3"/>
    </source>
</evidence>
<feature type="binding site" evidence="8">
    <location>
        <begin position="339"/>
        <end position="345"/>
    </location>
    <ligand>
        <name>FAD</name>
        <dbReference type="ChEBI" id="CHEBI:57692"/>
    </ligand>
</feature>
<proteinExistence type="evidence at transcript level"/>
<dbReference type="Gene3D" id="3.30.465.10">
    <property type="match status" value="1"/>
</dbReference>
<evidence type="ECO:0000256" key="3">
    <source>
        <dbReference type="ARBA" id="ARBA00012385"/>
    </source>
</evidence>
<feature type="binding site" evidence="7">
    <location>
        <position position="485"/>
    </location>
    <ligand>
        <name>substrate</name>
    </ligand>
</feature>
<keyword evidence="5 8" id="KW-0274">FAD</keyword>
<dbReference type="Gene3D" id="3.30.160.650">
    <property type="match status" value="1"/>
</dbReference>
<gene>
    <name evidence="14" type="primary">ads</name>
</gene>
<dbReference type="InterPro" id="IPR016171">
    <property type="entry name" value="Vanillyl_alc_oxidase_C-sub2"/>
</dbReference>
<evidence type="ECO:0000256" key="2">
    <source>
        <dbReference type="ARBA" id="ARBA00008000"/>
    </source>
</evidence>
<dbReference type="EMBL" id="AJ543955">
    <property type="protein sequence ID" value="CAD66418.1"/>
    <property type="molecule type" value="mRNA"/>
</dbReference>
<feature type="binding site" evidence="8">
    <location>
        <begin position="287"/>
        <end position="290"/>
    </location>
    <ligand>
        <name>FAD</name>
        <dbReference type="ChEBI" id="CHEBI:57692"/>
    </ligand>
</feature>
<keyword evidence="10" id="KW-0443">Lipid metabolism</keyword>
<feature type="site" description="Important for enzyme activity" evidence="9">
    <location>
        <position position="390"/>
    </location>
</feature>
<sequence length="630" mass="70585">MDSTEGTRGSNAARRLAVLKGHLNSKQVQHSPCNSMQSSAPMSSSKDEVQRAFPRERQEVLKWNGWGYKDSGFLINDKGMAQFLGKRYAIGGQELPHFRKWMEENVQLDLSQTSFSQPRPPPEEIPAPIQPSQAFIDEIAHHCKVFTDSADERIFRSHGHTCHELFSLRTGKVGRIPDLVVWPRSHQDVEVIVKAALRHDMCIIPFGGGTNVSGALLCPPEEERPIVSLDMTEMDRILWIDEENLTACIEGGCVGQDLERKLGEMGYTTGHEPDSLEFSTVGGWVATRSSGMKKDVYGNIEDLVVRVRMVTPRGTVERSILGPRNSVGPDVQQFVIGSEGILGVITEVTMRIRPLPEVRRYGSVVFPSFQPGVEFMREVARQRCAPASIRLMDNWQFQMGQAMKPAASVFKSFTDALKKLYVTKFKGFDPYEMVACTLLFEGAAEEVAIQERRIYEIAAKFGGIPAGEENGRRGYLFTFVIAYIRDLGFDYSYLAESFETSVPWSRVSELVRNVKDRVRRECLKHGIGNQPLISARVTQTYDAGACIYFYLVFNYVGNNDPITAFDEVETAARGEILACGGSLSHHHGVVKIRKRWVEQTLSRTGVEMLRAIKDRIDPHNIFGAGNLIPN</sequence>
<dbReference type="AlphaFoldDB" id="Q70SU0"/>
<evidence type="ECO:0000259" key="12">
    <source>
        <dbReference type="PROSITE" id="PS51387"/>
    </source>
</evidence>
<evidence type="ECO:0000256" key="5">
    <source>
        <dbReference type="ARBA" id="ARBA00022827"/>
    </source>
</evidence>
<name>Q70SU0_SUBDO</name>
<dbReference type="GO" id="GO:0008609">
    <property type="term" value="F:alkylglycerone-phosphate synthase activity"/>
    <property type="evidence" value="ECO:0007669"/>
    <property type="project" value="UniProtKB-EC"/>
</dbReference>
<protein>
    <recommendedName>
        <fullName evidence="3 10">Alkylglycerone-phosphate synthase</fullName>
        <shortName evidence="10">Alkyl-DHAP synthase</shortName>
        <ecNumber evidence="3 10">2.5.1.26</ecNumber>
    </recommendedName>
</protein>
<comment type="function">
    <text evidence="10">Catalyzes the exchange of an acyl for a long-chain alkyl group and the formation of the ether bond in the biosynthesis of ether phospholipids.</text>
</comment>
<feature type="binding site" evidence="8">
    <location>
        <begin position="274"/>
        <end position="280"/>
    </location>
    <ligand>
        <name>FAD</name>
        <dbReference type="ChEBI" id="CHEBI:57692"/>
    </ligand>
</feature>
<feature type="active site" description="Proton donor/acceptor" evidence="6">
    <location>
        <position position="548"/>
    </location>
</feature>
<dbReference type="EC" id="2.5.1.26" evidence="3 10"/>
<dbReference type="InterPro" id="IPR004113">
    <property type="entry name" value="FAD-bd_oxidored_4_C"/>
</dbReference>
<dbReference type="InterPro" id="IPR016166">
    <property type="entry name" value="FAD-bd_PCMH"/>
</dbReference>
<dbReference type="GO" id="GO:0005777">
    <property type="term" value="C:peroxisome"/>
    <property type="evidence" value="ECO:0007669"/>
    <property type="project" value="UniProtKB-SubCell"/>
</dbReference>
<dbReference type="Pfam" id="PF01565">
    <property type="entry name" value="FAD_binding_4"/>
    <property type="match status" value="1"/>
</dbReference>
<organism evidence="14">
    <name type="scientific">Suberites domuncula</name>
    <name type="common">Sponge</name>
    <dbReference type="NCBI Taxonomy" id="55567"/>
    <lineage>
        <taxon>Eukaryota</taxon>
        <taxon>Metazoa</taxon>
        <taxon>Porifera</taxon>
        <taxon>Demospongiae</taxon>
        <taxon>Heteroscleromorpha</taxon>
        <taxon>Suberitida</taxon>
        <taxon>Suberitidae</taxon>
        <taxon>Suberites</taxon>
    </lineage>
</organism>
<feature type="compositionally biased region" description="Low complexity" evidence="11">
    <location>
        <begin position="35"/>
        <end position="44"/>
    </location>
</feature>
<comment type="catalytic activity">
    <reaction evidence="10">
        <text>a long chain fatty alcohol + a 1-acylglycerone 3-phosphate = a 1-O-alkylglycerone 3-phosphate + a long-chain fatty acid + H(+)</text>
        <dbReference type="Rhea" id="RHEA:36171"/>
        <dbReference type="ChEBI" id="CHEBI:15378"/>
        <dbReference type="ChEBI" id="CHEBI:17135"/>
        <dbReference type="ChEBI" id="CHEBI:57534"/>
        <dbReference type="ChEBI" id="CHEBI:57560"/>
        <dbReference type="ChEBI" id="CHEBI:73315"/>
        <dbReference type="EC" id="2.5.1.26"/>
    </reaction>
</comment>
<reference evidence="13" key="1">
    <citation type="submission" date="2003-02" db="EMBL/GenBank/DDBJ databases">
        <title>Molecular/chemical ecology in sponges: Evidence for an adaptive antibacterial response in Suberites domuncula.</title>
        <authorList>
            <person name="Mueller W.E.G."/>
            <person name="Klemt M."/>
            <person name="Thakur N.L."/>
            <person name="Schroeder H.C."/>
            <person name="Fattorusso E."/>
            <person name="Aiello A."/>
            <person name="Menna M."/>
        </authorList>
    </citation>
    <scope>NUCLEOTIDE SEQUENCE</scope>
</reference>
<dbReference type="InterPro" id="IPR016164">
    <property type="entry name" value="FAD-linked_Oxase-like_C"/>
</dbReference>
<dbReference type="SUPFAM" id="SSF56176">
    <property type="entry name" value="FAD-binding/transporter-associated domain-like"/>
    <property type="match status" value="1"/>
</dbReference>
<keyword evidence="10" id="KW-0808">Transferase</keyword>
<evidence type="ECO:0000256" key="11">
    <source>
        <dbReference type="SAM" id="MobiDB-lite"/>
    </source>
</evidence>
<comment type="cofactor">
    <cofactor evidence="8 10">
        <name>FAD</name>
        <dbReference type="ChEBI" id="CHEBI:57692"/>
    </cofactor>
</comment>
<dbReference type="InterPro" id="IPR016169">
    <property type="entry name" value="FAD-bd_PCMH_sub2"/>
</dbReference>
<dbReference type="PROSITE" id="PS51387">
    <property type="entry name" value="FAD_PCMH"/>
    <property type="match status" value="1"/>
</dbReference>
<dbReference type="EMBL" id="AJ550457">
    <property type="protein sequence ID" value="CAD79441.1"/>
    <property type="molecule type" value="mRNA"/>
</dbReference>
<evidence type="ECO:0000313" key="13">
    <source>
        <dbReference type="EMBL" id="CAD66418.1"/>
    </source>
</evidence>
<dbReference type="PANTHER" id="PTHR46568">
    <property type="entry name" value="ALKYLDIHYDROXYACETONEPHOSPHATE SYNTHASE, PEROXISOMAL"/>
    <property type="match status" value="1"/>
</dbReference>
<dbReference type="Gene3D" id="1.10.45.10">
    <property type="entry name" value="Vanillyl-alcohol Oxidase, Chain A, domain 4"/>
    <property type="match status" value="1"/>
</dbReference>
<dbReference type="Gene3D" id="3.30.300.330">
    <property type="match status" value="1"/>
</dbReference>
<dbReference type="SUPFAM" id="SSF55103">
    <property type="entry name" value="FAD-linked oxidases, C-terminal domain"/>
    <property type="match status" value="1"/>
</dbReference>
<comment type="similarity">
    <text evidence="2 10">Belongs to the FAD-binding oxidoreductase/transferase type 4 family.</text>
</comment>
<keyword evidence="10" id="KW-0576">Peroxisome</keyword>
<evidence type="ECO:0000256" key="7">
    <source>
        <dbReference type="PIRSR" id="PIRSR625650-2"/>
    </source>
</evidence>
<evidence type="ECO:0000256" key="9">
    <source>
        <dbReference type="PIRSR" id="PIRSR625650-4"/>
    </source>
</evidence>
<dbReference type="InterPro" id="IPR006094">
    <property type="entry name" value="Oxid_FAD_bind_N"/>
</dbReference>
<dbReference type="GO" id="GO:0008611">
    <property type="term" value="P:ether lipid biosynthetic process"/>
    <property type="evidence" value="ECO:0007669"/>
    <property type="project" value="UniProtKB-UniPathway"/>
</dbReference>
<dbReference type="Pfam" id="PF02913">
    <property type="entry name" value="FAD-oxidase_C"/>
    <property type="match status" value="1"/>
</dbReference>
<feature type="compositionally biased region" description="Polar residues" evidence="11">
    <location>
        <begin position="24"/>
        <end position="34"/>
    </location>
</feature>
<dbReference type="UniPathway" id="UPA00781"/>
<evidence type="ECO:0000313" key="14">
    <source>
        <dbReference type="EMBL" id="CAD79441.1"/>
    </source>
</evidence>
<evidence type="ECO:0000256" key="10">
    <source>
        <dbReference type="RuleBase" id="RU363113"/>
    </source>
</evidence>
<dbReference type="Gene3D" id="3.30.43.10">
    <property type="entry name" value="Uridine Diphospho-n-acetylenolpyruvylglucosamine Reductase, domain 2"/>
    <property type="match status" value="1"/>
</dbReference>
<evidence type="ECO:0000256" key="6">
    <source>
        <dbReference type="PIRSR" id="PIRSR625650-1"/>
    </source>
</evidence>
<evidence type="ECO:0000256" key="1">
    <source>
        <dbReference type="ARBA" id="ARBA00004670"/>
    </source>
</evidence>
<reference evidence="14" key="2">
    <citation type="submission" date="2003-03" db="EMBL/GenBank/DDBJ databases">
        <title>Molecular/chemical ecology in sponges: Evidence for an adaptive antibacterial response in Suberites domuncula.</title>
        <authorList>
            <person name="Mueller W.E.G."/>
            <person name="Klemt M."/>
            <person name="Thakur N.L."/>
            <person name="Schroeder H.C."/>
            <person name="Aiello A."/>
            <person name="D'Esposito M."/>
            <person name="Fattorusso E."/>
            <person name="Menna M."/>
        </authorList>
    </citation>
    <scope>NUCLEOTIDE SEQUENCE</scope>
</reference>
<dbReference type="PANTHER" id="PTHR46568:SF1">
    <property type="entry name" value="ALKYLDIHYDROXYACETONEPHOSPHATE SYNTHASE, PEROXISOMAL"/>
    <property type="match status" value="1"/>
</dbReference>